<evidence type="ECO:0000256" key="1">
    <source>
        <dbReference type="SAM" id="MobiDB-lite"/>
    </source>
</evidence>
<name>A0A238IWA8_9RHOB</name>
<feature type="compositionally biased region" description="Basic and acidic residues" evidence="1">
    <location>
        <begin position="88"/>
        <end position="97"/>
    </location>
</feature>
<keyword evidence="2" id="KW-0472">Membrane</keyword>
<feature type="region of interest" description="Disordered" evidence="1">
    <location>
        <begin position="39"/>
        <end position="70"/>
    </location>
</feature>
<feature type="transmembrane region" description="Helical" evidence="2">
    <location>
        <begin position="227"/>
        <end position="245"/>
    </location>
</feature>
<keyword evidence="2" id="KW-1133">Transmembrane helix</keyword>
<protein>
    <submittedName>
        <fullName evidence="3">Uncharacterized protein</fullName>
    </submittedName>
</protein>
<sequence length="384" mass="41092">MAKRAAEPDTGHSEVVNLNNDARWQARLEEARARRAEALKLKGLDDKPKRAPRKPWEDEADTALEAEKHQRALDHEGLDFHDRMNALQKVLKDKRPETAPTSECQESMRNWSPEAEATPLERGADKPVASEPSAPRAPSAEKAAPPVDTLFNDPAFGAPEPETADLDEPEYVPLVALVDPLPRSRPEPPSRPWLDAIAEDDTSDTEAAVQSDVAIAKPKARSEGMPFLLGIGLVALVAMPFFHLLPPMVRGPQAPADPVFGLQPAFGITAAMVEFPTPTQSGEFVPLSAVAPGGPLALRDPRPPTFSRAIPSIAATPSTEVFVMPQVSGTLDADLTLFARGAVTPLAVTQAMLETQVVPRATAGRLPGVLAPVAASSLTPEPRP</sequence>
<feature type="compositionally biased region" description="Basic and acidic residues" evidence="1">
    <location>
        <begin position="1"/>
        <end position="12"/>
    </location>
</feature>
<dbReference type="RefSeq" id="WP_093972141.1">
    <property type="nucleotide sequence ID" value="NZ_FXXQ01000001.1"/>
</dbReference>
<gene>
    <name evidence="3" type="ORF">BOA8489_00235</name>
</gene>
<dbReference type="AlphaFoldDB" id="A0A238IWA8"/>
<organism evidence="3 4">
    <name type="scientific">Boseongicola aestuarii</name>
    <dbReference type="NCBI Taxonomy" id="1470561"/>
    <lineage>
        <taxon>Bacteria</taxon>
        <taxon>Pseudomonadati</taxon>
        <taxon>Pseudomonadota</taxon>
        <taxon>Alphaproteobacteria</taxon>
        <taxon>Rhodobacterales</taxon>
        <taxon>Paracoccaceae</taxon>
        <taxon>Boseongicola</taxon>
    </lineage>
</organism>
<evidence type="ECO:0000313" key="4">
    <source>
        <dbReference type="Proteomes" id="UP000201838"/>
    </source>
</evidence>
<proteinExistence type="predicted"/>
<feature type="region of interest" description="Disordered" evidence="1">
    <location>
        <begin position="1"/>
        <end position="21"/>
    </location>
</feature>
<keyword evidence="4" id="KW-1185">Reference proteome</keyword>
<dbReference type="EMBL" id="FXXQ01000001">
    <property type="protein sequence ID" value="SMX22145.1"/>
    <property type="molecule type" value="Genomic_DNA"/>
</dbReference>
<reference evidence="3 4" key="1">
    <citation type="submission" date="2017-05" db="EMBL/GenBank/DDBJ databases">
        <authorList>
            <person name="Song R."/>
            <person name="Chenine A.L."/>
            <person name="Ruprecht R.M."/>
        </authorList>
    </citation>
    <scope>NUCLEOTIDE SEQUENCE [LARGE SCALE GENOMIC DNA]</scope>
    <source>
        <strain evidence="3 4">CECT 8489</strain>
    </source>
</reference>
<evidence type="ECO:0000256" key="2">
    <source>
        <dbReference type="SAM" id="Phobius"/>
    </source>
</evidence>
<keyword evidence="2" id="KW-0812">Transmembrane</keyword>
<evidence type="ECO:0000313" key="3">
    <source>
        <dbReference type="EMBL" id="SMX22145.1"/>
    </source>
</evidence>
<feature type="compositionally biased region" description="Basic and acidic residues" evidence="1">
    <location>
        <begin position="39"/>
        <end position="57"/>
    </location>
</feature>
<feature type="compositionally biased region" description="Polar residues" evidence="1">
    <location>
        <begin position="99"/>
        <end position="110"/>
    </location>
</feature>
<dbReference type="Proteomes" id="UP000201838">
    <property type="component" value="Unassembled WGS sequence"/>
</dbReference>
<accession>A0A238IWA8</accession>
<feature type="region of interest" description="Disordered" evidence="1">
    <location>
        <begin position="88"/>
        <end position="166"/>
    </location>
</feature>
<feature type="compositionally biased region" description="Low complexity" evidence="1">
    <location>
        <begin position="127"/>
        <end position="146"/>
    </location>
</feature>